<name>A0A5B7HTY7_PORTR</name>
<reference evidence="1 2" key="1">
    <citation type="submission" date="2019-05" db="EMBL/GenBank/DDBJ databases">
        <title>Another draft genome of Portunus trituberculatus and its Hox gene families provides insights of decapod evolution.</title>
        <authorList>
            <person name="Jeong J.-H."/>
            <person name="Song I."/>
            <person name="Kim S."/>
            <person name="Choi T."/>
            <person name="Kim D."/>
            <person name="Ryu S."/>
            <person name="Kim W."/>
        </authorList>
    </citation>
    <scope>NUCLEOTIDE SEQUENCE [LARGE SCALE GENOMIC DNA]</scope>
    <source>
        <tissue evidence="1">Muscle</tissue>
    </source>
</reference>
<protein>
    <submittedName>
        <fullName evidence="1">Uncharacterized protein</fullName>
    </submittedName>
</protein>
<organism evidence="1 2">
    <name type="scientific">Portunus trituberculatus</name>
    <name type="common">Swimming crab</name>
    <name type="synonym">Neptunus trituberculatus</name>
    <dbReference type="NCBI Taxonomy" id="210409"/>
    <lineage>
        <taxon>Eukaryota</taxon>
        <taxon>Metazoa</taxon>
        <taxon>Ecdysozoa</taxon>
        <taxon>Arthropoda</taxon>
        <taxon>Crustacea</taxon>
        <taxon>Multicrustacea</taxon>
        <taxon>Malacostraca</taxon>
        <taxon>Eumalacostraca</taxon>
        <taxon>Eucarida</taxon>
        <taxon>Decapoda</taxon>
        <taxon>Pleocyemata</taxon>
        <taxon>Brachyura</taxon>
        <taxon>Eubrachyura</taxon>
        <taxon>Portunoidea</taxon>
        <taxon>Portunidae</taxon>
        <taxon>Portuninae</taxon>
        <taxon>Portunus</taxon>
    </lineage>
</organism>
<dbReference type="AlphaFoldDB" id="A0A5B7HTY7"/>
<dbReference type="Proteomes" id="UP000324222">
    <property type="component" value="Unassembled WGS sequence"/>
</dbReference>
<evidence type="ECO:0000313" key="2">
    <source>
        <dbReference type="Proteomes" id="UP000324222"/>
    </source>
</evidence>
<proteinExistence type="predicted"/>
<sequence>MVTCARGCRILLGNTGKVLREEVGDNPRVCHHSPSRQQNWWERSRGSQALLPKCRFDFKKLARPGSTQPPALTQVSQHFEAGQIHKVIGLLVAATSAIELGKLHYKRIERAKIEALETTFGDFEGWMPITDEIRKDLTWWITELETQDRKIFRKAPEIEMFTDASNLGWAGCLSGHVTNGRWGPEEIDLHINARELLAILFTLKAFTHLLSSLYIKVMCDNTTAINYVNEMGGVRSVICDVISINIWDWSVKHDAWITASHIPGKCNILADSASRSFNTDTSGN</sequence>
<dbReference type="InterPro" id="IPR043502">
    <property type="entry name" value="DNA/RNA_pol_sf"/>
</dbReference>
<evidence type="ECO:0000313" key="1">
    <source>
        <dbReference type="EMBL" id="MPC72188.1"/>
    </source>
</evidence>
<dbReference type="PANTHER" id="PTHR33050:SF7">
    <property type="entry name" value="RIBONUCLEASE H"/>
    <property type="match status" value="1"/>
</dbReference>
<dbReference type="GO" id="GO:0071897">
    <property type="term" value="P:DNA biosynthetic process"/>
    <property type="evidence" value="ECO:0007669"/>
    <property type="project" value="UniProtKB-ARBA"/>
</dbReference>
<dbReference type="InterPro" id="IPR052055">
    <property type="entry name" value="Hepadnavirus_pol/RT"/>
</dbReference>
<dbReference type="OrthoDB" id="6380429at2759"/>
<dbReference type="PANTHER" id="PTHR33050">
    <property type="entry name" value="REVERSE TRANSCRIPTASE DOMAIN-CONTAINING PROTEIN"/>
    <property type="match status" value="1"/>
</dbReference>
<accession>A0A5B7HTY7</accession>
<dbReference type="EMBL" id="VSRR010034297">
    <property type="protein sequence ID" value="MPC72188.1"/>
    <property type="molecule type" value="Genomic_DNA"/>
</dbReference>
<keyword evidence="2" id="KW-1185">Reference proteome</keyword>
<dbReference type="SUPFAM" id="SSF56672">
    <property type="entry name" value="DNA/RNA polymerases"/>
    <property type="match status" value="1"/>
</dbReference>
<dbReference type="CDD" id="cd09275">
    <property type="entry name" value="RNase_HI_RT_DIRS1"/>
    <property type="match status" value="1"/>
</dbReference>
<gene>
    <name evidence="1" type="ORF">E2C01_066485</name>
</gene>
<comment type="caution">
    <text evidence="1">The sequence shown here is derived from an EMBL/GenBank/DDBJ whole genome shotgun (WGS) entry which is preliminary data.</text>
</comment>